<evidence type="ECO:0000313" key="2">
    <source>
        <dbReference type="EMBL" id="KAF2186615.1"/>
    </source>
</evidence>
<name>A0A6A6E6I7_9PEZI</name>
<evidence type="ECO:0000313" key="3">
    <source>
        <dbReference type="Proteomes" id="UP000800200"/>
    </source>
</evidence>
<keyword evidence="1" id="KW-0812">Transmembrane</keyword>
<organism evidence="2 3">
    <name type="scientific">Zopfia rhizophila CBS 207.26</name>
    <dbReference type="NCBI Taxonomy" id="1314779"/>
    <lineage>
        <taxon>Eukaryota</taxon>
        <taxon>Fungi</taxon>
        <taxon>Dikarya</taxon>
        <taxon>Ascomycota</taxon>
        <taxon>Pezizomycotina</taxon>
        <taxon>Dothideomycetes</taxon>
        <taxon>Dothideomycetes incertae sedis</taxon>
        <taxon>Zopfiaceae</taxon>
        <taxon>Zopfia</taxon>
    </lineage>
</organism>
<accession>A0A6A6E6I7</accession>
<dbReference type="AlphaFoldDB" id="A0A6A6E6I7"/>
<evidence type="ECO:0000256" key="1">
    <source>
        <dbReference type="SAM" id="Phobius"/>
    </source>
</evidence>
<dbReference type="EMBL" id="ML994629">
    <property type="protein sequence ID" value="KAF2186615.1"/>
    <property type="molecule type" value="Genomic_DNA"/>
</dbReference>
<dbReference type="OrthoDB" id="4897130at2759"/>
<keyword evidence="3" id="KW-1185">Reference proteome</keyword>
<reference evidence="2" key="1">
    <citation type="journal article" date="2020" name="Stud. Mycol.">
        <title>101 Dothideomycetes genomes: a test case for predicting lifestyles and emergence of pathogens.</title>
        <authorList>
            <person name="Haridas S."/>
            <person name="Albert R."/>
            <person name="Binder M."/>
            <person name="Bloem J."/>
            <person name="Labutti K."/>
            <person name="Salamov A."/>
            <person name="Andreopoulos B."/>
            <person name="Baker S."/>
            <person name="Barry K."/>
            <person name="Bills G."/>
            <person name="Bluhm B."/>
            <person name="Cannon C."/>
            <person name="Castanera R."/>
            <person name="Culley D."/>
            <person name="Daum C."/>
            <person name="Ezra D."/>
            <person name="Gonzalez J."/>
            <person name="Henrissat B."/>
            <person name="Kuo A."/>
            <person name="Liang C."/>
            <person name="Lipzen A."/>
            <person name="Lutzoni F."/>
            <person name="Magnuson J."/>
            <person name="Mondo S."/>
            <person name="Nolan M."/>
            <person name="Ohm R."/>
            <person name="Pangilinan J."/>
            <person name="Park H.-J."/>
            <person name="Ramirez L."/>
            <person name="Alfaro M."/>
            <person name="Sun H."/>
            <person name="Tritt A."/>
            <person name="Yoshinaga Y."/>
            <person name="Zwiers L.-H."/>
            <person name="Turgeon B."/>
            <person name="Goodwin S."/>
            <person name="Spatafora J."/>
            <person name="Crous P."/>
            <person name="Grigoriev I."/>
        </authorList>
    </citation>
    <scope>NUCLEOTIDE SEQUENCE</scope>
    <source>
        <strain evidence="2">CBS 207.26</strain>
    </source>
</reference>
<feature type="transmembrane region" description="Helical" evidence="1">
    <location>
        <begin position="51"/>
        <end position="70"/>
    </location>
</feature>
<gene>
    <name evidence="2" type="ORF">K469DRAFT_686997</name>
</gene>
<dbReference type="Proteomes" id="UP000800200">
    <property type="component" value="Unassembled WGS sequence"/>
</dbReference>
<feature type="transmembrane region" description="Helical" evidence="1">
    <location>
        <begin position="23"/>
        <end position="45"/>
    </location>
</feature>
<proteinExistence type="predicted"/>
<protein>
    <submittedName>
        <fullName evidence="2">Uncharacterized protein</fullName>
    </submittedName>
</protein>
<keyword evidence="1" id="KW-0472">Membrane</keyword>
<keyword evidence="1" id="KW-1133">Transmembrane helix</keyword>
<sequence length="272" mass="28850">MSQNAYQIAPTNQARGISKKRNWWGIVFSSILGGTVAVVAAPTITAVLVPYGIYGFLISTTATGVLGSVVTKIAGNASDAGLVILTIHQCLTQQFYRRTMFFNLTFRVIPRAGTQPRKLSNGVAPPNLPNYAHNATRTVSTGDQKGFLDGVGRAAFEGALFSLVSGGVAKAVSGGALASTKIIETVKGKVNVIVGMSSATGVAGPVRNLAFPSEQLDKATLFVEFATEIQHHVNRLVQCATSNRVGLEIDIKIGSTDKLEVEEEEEEENLNN</sequence>